<evidence type="ECO:0000256" key="4">
    <source>
        <dbReference type="ARBA" id="ARBA00022729"/>
    </source>
</evidence>
<gene>
    <name evidence="6" type="primary">obp1</name>
</gene>
<evidence type="ECO:0000256" key="3">
    <source>
        <dbReference type="ARBA" id="ARBA00022525"/>
    </source>
</evidence>
<organism evidence="6">
    <name type="scientific">Mythimna separata</name>
    <name type="common">Oriental armyworm</name>
    <name type="synonym">Pseudaletia separata</name>
    <dbReference type="NCBI Taxonomy" id="271217"/>
    <lineage>
        <taxon>Eukaryota</taxon>
        <taxon>Metazoa</taxon>
        <taxon>Ecdysozoa</taxon>
        <taxon>Arthropoda</taxon>
        <taxon>Hexapoda</taxon>
        <taxon>Insecta</taxon>
        <taxon>Pterygota</taxon>
        <taxon>Neoptera</taxon>
        <taxon>Endopterygota</taxon>
        <taxon>Lepidoptera</taxon>
        <taxon>Glossata</taxon>
        <taxon>Ditrysia</taxon>
        <taxon>Noctuoidea</taxon>
        <taxon>Noctuidae</taxon>
        <taxon>Noctuinae</taxon>
        <taxon>Hadenini</taxon>
        <taxon>Mythimna</taxon>
    </lineage>
</organism>
<keyword evidence="5" id="KW-1133">Transmembrane helix</keyword>
<comment type="subcellular location">
    <subcellularLocation>
        <location evidence="1">Secreted</location>
    </subcellularLocation>
</comment>
<comment type="similarity">
    <text evidence="2">Belongs to the PBP/GOBP family.</text>
</comment>
<dbReference type="SUPFAM" id="SSF47565">
    <property type="entry name" value="Insect pheromone/odorant-binding proteins"/>
    <property type="match status" value="1"/>
</dbReference>
<protein>
    <submittedName>
        <fullName evidence="6">Odorant binding protein 1</fullName>
    </submittedName>
</protein>
<dbReference type="Gene3D" id="1.10.238.20">
    <property type="entry name" value="Pheromone/general odorant binding protein domain"/>
    <property type="match status" value="1"/>
</dbReference>
<dbReference type="AlphaFoldDB" id="A0A1V1WC13"/>
<dbReference type="Pfam" id="PF01395">
    <property type="entry name" value="PBP_GOBP"/>
    <property type="match status" value="1"/>
</dbReference>
<name>A0A1V1WC13_MYTSE</name>
<dbReference type="InterPro" id="IPR006170">
    <property type="entry name" value="PBP/GOBP"/>
</dbReference>
<dbReference type="PANTHER" id="PTHR11857:SF43">
    <property type="entry name" value="GEO07291P1-RELATED"/>
    <property type="match status" value="1"/>
</dbReference>
<evidence type="ECO:0000256" key="5">
    <source>
        <dbReference type="SAM" id="Phobius"/>
    </source>
</evidence>
<dbReference type="CDD" id="cd23992">
    <property type="entry name" value="PBP_GOBP"/>
    <property type="match status" value="1"/>
</dbReference>
<dbReference type="GO" id="GO:0007608">
    <property type="term" value="P:sensory perception of smell"/>
    <property type="evidence" value="ECO:0007669"/>
    <property type="project" value="TreeGrafter"/>
</dbReference>
<evidence type="ECO:0000256" key="2">
    <source>
        <dbReference type="ARBA" id="ARBA00008098"/>
    </source>
</evidence>
<keyword evidence="5" id="KW-0472">Membrane</keyword>
<keyword evidence="5" id="KW-0812">Transmembrane</keyword>
<dbReference type="GO" id="GO:0005615">
    <property type="term" value="C:extracellular space"/>
    <property type="evidence" value="ECO:0007669"/>
    <property type="project" value="TreeGrafter"/>
</dbReference>
<evidence type="ECO:0000256" key="1">
    <source>
        <dbReference type="ARBA" id="ARBA00004613"/>
    </source>
</evidence>
<accession>A0A1V1WC13</accession>
<keyword evidence="4" id="KW-0732">Signal</keyword>
<dbReference type="GO" id="GO:0005549">
    <property type="term" value="F:odorant binding"/>
    <property type="evidence" value="ECO:0007669"/>
    <property type="project" value="InterPro"/>
</dbReference>
<dbReference type="EMBL" id="GENK01000001">
    <property type="protein sequence ID" value="JAV45912.1"/>
    <property type="molecule type" value="Transcribed_RNA"/>
</dbReference>
<dbReference type="SMART" id="SM00708">
    <property type="entry name" value="PhBP"/>
    <property type="match status" value="1"/>
</dbReference>
<evidence type="ECO:0000313" key="6">
    <source>
        <dbReference type="EMBL" id="JAV45912.1"/>
    </source>
</evidence>
<reference evidence="6" key="1">
    <citation type="journal article" date="2017" name="Comp. Biochem. Physiol. Part D Genomics Proteomics">
        <title>De novo analysis of the oriental armyworm Mythimna separata antennal transcriptome and expression patterns of odorant-binding proteins.</title>
        <authorList>
            <person name="Chang X.-Q."/>
            <person name="Nie X.-P."/>
            <person name="Zhang Z."/>
            <person name="Zeng F.-F."/>
            <person name="Lv L."/>
            <person name="Zhang S."/>
            <person name="Wang M.-Q."/>
        </authorList>
    </citation>
    <scope>NUCLEOTIDE SEQUENCE</scope>
    <source>
        <tissue evidence="6">Antennae</tissue>
    </source>
</reference>
<dbReference type="PANTHER" id="PTHR11857">
    <property type="entry name" value="ODORANT BINDING PROTEIN-RELATED"/>
    <property type="match status" value="1"/>
</dbReference>
<dbReference type="FunFam" id="1.10.238.20:FF:000001">
    <property type="entry name" value="General odorant-binding protein lush"/>
    <property type="match status" value="1"/>
</dbReference>
<dbReference type="InterPro" id="IPR036728">
    <property type="entry name" value="PBP_GOBP_sf"/>
</dbReference>
<proteinExistence type="inferred from homology"/>
<sequence length="154" mass="16765">MRAGGLCGQYSQELYKMKSFVVFCLVLVVGVYANVTLPPTQQEKAQKLAAECVKESGVSTEVLAEAKKGHIVEDENLKKFTFCFFKKAGIVDSDGKLNVEVATAKLPPGVDKEDAKKVLEGCKSKTGKDTADTVFEIFKCYHKGTKTHILLAGL</sequence>
<feature type="transmembrane region" description="Helical" evidence="5">
    <location>
        <begin position="20"/>
        <end position="37"/>
    </location>
</feature>
<keyword evidence="3" id="KW-0964">Secreted</keyword>